<keyword evidence="3" id="KW-1185">Reference proteome</keyword>
<protein>
    <recommendedName>
        <fullName evidence="4">Secreted protein</fullName>
    </recommendedName>
</protein>
<keyword evidence="1" id="KW-0732">Signal</keyword>
<dbReference type="EMBL" id="JAGPYM010000007">
    <property type="protein sequence ID" value="KAH6892233.1"/>
    <property type="molecule type" value="Genomic_DNA"/>
</dbReference>
<organism evidence="2 3">
    <name type="scientific">Thelonectria olida</name>
    <dbReference type="NCBI Taxonomy" id="1576542"/>
    <lineage>
        <taxon>Eukaryota</taxon>
        <taxon>Fungi</taxon>
        <taxon>Dikarya</taxon>
        <taxon>Ascomycota</taxon>
        <taxon>Pezizomycotina</taxon>
        <taxon>Sordariomycetes</taxon>
        <taxon>Hypocreomycetidae</taxon>
        <taxon>Hypocreales</taxon>
        <taxon>Nectriaceae</taxon>
        <taxon>Thelonectria</taxon>
    </lineage>
</organism>
<sequence length="100" mass="10977">MLDEGIPIGYLFFLRPVFLPCLTILSPCLASTSHRLVFVISCCDVRNLAFPPCRRVPDSRFLGGCGVCDLQLGLPGWDTVCNPTKGEKGHWGILPDARIC</sequence>
<dbReference type="Proteomes" id="UP000777438">
    <property type="component" value="Unassembled WGS sequence"/>
</dbReference>
<feature type="signal peptide" evidence="1">
    <location>
        <begin position="1"/>
        <end position="30"/>
    </location>
</feature>
<gene>
    <name evidence="2" type="ORF">B0T10DRAFT_290568</name>
</gene>
<evidence type="ECO:0000313" key="3">
    <source>
        <dbReference type="Proteomes" id="UP000777438"/>
    </source>
</evidence>
<proteinExistence type="predicted"/>
<accession>A0A9P8W6B7</accession>
<feature type="chain" id="PRO_5040354636" description="Secreted protein" evidence="1">
    <location>
        <begin position="31"/>
        <end position="100"/>
    </location>
</feature>
<evidence type="ECO:0000256" key="1">
    <source>
        <dbReference type="SAM" id="SignalP"/>
    </source>
</evidence>
<reference evidence="2 3" key="1">
    <citation type="journal article" date="2021" name="Nat. Commun.">
        <title>Genetic determinants of endophytism in the Arabidopsis root mycobiome.</title>
        <authorList>
            <person name="Mesny F."/>
            <person name="Miyauchi S."/>
            <person name="Thiergart T."/>
            <person name="Pickel B."/>
            <person name="Atanasova L."/>
            <person name="Karlsson M."/>
            <person name="Huettel B."/>
            <person name="Barry K.W."/>
            <person name="Haridas S."/>
            <person name="Chen C."/>
            <person name="Bauer D."/>
            <person name="Andreopoulos W."/>
            <person name="Pangilinan J."/>
            <person name="LaButti K."/>
            <person name="Riley R."/>
            <person name="Lipzen A."/>
            <person name="Clum A."/>
            <person name="Drula E."/>
            <person name="Henrissat B."/>
            <person name="Kohler A."/>
            <person name="Grigoriev I.V."/>
            <person name="Martin F.M."/>
            <person name="Hacquard S."/>
        </authorList>
    </citation>
    <scope>NUCLEOTIDE SEQUENCE [LARGE SCALE GENOMIC DNA]</scope>
    <source>
        <strain evidence="2 3">MPI-CAGE-CH-0241</strain>
    </source>
</reference>
<evidence type="ECO:0008006" key="4">
    <source>
        <dbReference type="Google" id="ProtNLM"/>
    </source>
</evidence>
<name>A0A9P8W6B7_9HYPO</name>
<evidence type="ECO:0000313" key="2">
    <source>
        <dbReference type="EMBL" id="KAH6892233.1"/>
    </source>
</evidence>
<comment type="caution">
    <text evidence="2">The sequence shown here is derived from an EMBL/GenBank/DDBJ whole genome shotgun (WGS) entry which is preliminary data.</text>
</comment>
<dbReference type="AlphaFoldDB" id="A0A9P8W6B7"/>